<dbReference type="SUPFAM" id="SSF52540">
    <property type="entry name" value="P-loop containing nucleoside triphosphate hydrolases"/>
    <property type="match status" value="1"/>
</dbReference>
<dbReference type="InterPro" id="IPR003439">
    <property type="entry name" value="ABC_transporter-like_ATP-bd"/>
</dbReference>
<name>A0A6M4HCN0_9PROT</name>
<dbReference type="KEGG" id="upl:DSM104440_03323"/>
<dbReference type="Proteomes" id="UP000503096">
    <property type="component" value="Chromosome"/>
</dbReference>
<reference evidence="8 9" key="1">
    <citation type="submission" date="2020-04" db="EMBL/GenBank/DDBJ databases">
        <title>Usitatibacter rugosus gen. nov., sp. nov. and Usitatibacter palustris sp. nov., novel members of Usitatibacteraceae fam. nov. within the order Nitrosomonadales isolated from soil.</title>
        <authorList>
            <person name="Huber K.J."/>
            <person name="Neumann-Schaal M."/>
            <person name="Geppert A."/>
            <person name="Luckner M."/>
            <person name="Wanner G."/>
            <person name="Overmann J."/>
        </authorList>
    </citation>
    <scope>NUCLEOTIDE SEQUENCE [LARGE SCALE GENOMIC DNA]</scope>
    <source>
        <strain evidence="8 9">Swamp67</strain>
    </source>
</reference>
<dbReference type="EMBL" id="CP053073">
    <property type="protein sequence ID" value="QJR16488.1"/>
    <property type="molecule type" value="Genomic_DNA"/>
</dbReference>
<dbReference type="PROSITE" id="PS00211">
    <property type="entry name" value="ABC_TRANSPORTER_1"/>
    <property type="match status" value="1"/>
</dbReference>
<dbReference type="CDD" id="cd10147">
    <property type="entry name" value="Wzt_C-like"/>
    <property type="match status" value="1"/>
</dbReference>
<protein>
    <submittedName>
        <fullName evidence="8">Vitamin B12 import ATP-binding protein BtuD</fullName>
    </submittedName>
</protein>
<dbReference type="PROSITE" id="PS50893">
    <property type="entry name" value="ABC_TRANSPORTER_2"/>
    <property type="match status" value="1"/>
</dbReference>
<dbReference type="Pfam" id="PF14524">
    <property type="entry name" value="Wzt_C"/>
    <property type="match status" value="1"/>
</dbReference>
<dbReference type="Pfam" id="PF00005">
    <property type="entry name" value="ABC_tran"/>
    <property type="match status" value="1"/>
</dbReference>
<evidence type="ECO:0000256" key="2">
    <source>
        <dbReference type="ARBA" id="ARBA00022448"/>
    </source>
</evidence>
<accession>A0A6M4HCN0</accession>
<dbReference type="PANTHER" id="PTHR46743:SF2">
    <property type="entry name" value="TEICHOIC ACIDS EXPORT ATP-BINDING PROTEIN TAGH"/>
    <property type="match status" value="1"/>
</dbReference>
<evidence type="ECO:0000256" key="4">
    <source>
        <dbReference type="ARBA" id="ARBA00022741"/>
    </source>
</evidence>
<dbReference type="GO" id="GO:0005524">
    <property type="term" value="F:ATP binding"/>
    <property type="evidence" value="ECO:0007669"/>
    <property type="project" value="UniProtKB-KW"/>
</dbReference>
<dbReference type="Gene3D" id="2.70.50.60">
    <property type="entry name" value="abc- transporter (atp binding component) like domain"/>
    <property type="match status" value="1"/>
</dbReference>
<evidence type="ECO:0000313" key="8">
    <source>
        <dbReference type="EMBL" id="QJR16488.1"/>
    </source>
</evidence>
<evidence type="ECO:0000259" key="7">
    <source>
        <dbReference type="PROSITE" id="PS50893"/>
    </source>
</evidence>
<keyword evidence="3" id="KW-0472">Membrane</keyword>
<dbReference type="PANTHER" id="PTHR46743">
    <property type="entry name" value="TEICHOIC ACIDS EXPORT ATP-BINDING PROTEIN TAGH"/>
    <property type="match status" value="1"/>
</dbReference>
<evidence type="ECO:0000256" key="3">
    <source>
        <dbReference type="ARBA" id="ARBA00022475"/>
    </source>
</evidence>
<dbReference type="InterPro" id="IPR017871">
    <property type="entry name" value="ABC_transporter-like_CS"/>
</dbReference>
<dbReference type="InParanoid" id="A0A6M4HCN0"/>
<dbReference type="InterPro" id="IPR050683">
    <property type="entry name" value="Bact_Polysacc_Export_ATP-bd"/>
</dbReference>
<comment type="similarity">
    <text evidence="1">Belongs to the ABC transporter superfamily.</text>
</comment>
<keyword evidence="4" id="KW-0547">Nucleotide-binding</keyword>
<dbReference type="InterPro" id="IPR029439">
    <property type="entry name" value="Wzt_C"/>
</dbReference>
<dbReference type="GO" id="GO:0140359">
    <property type="term" value="F:ABC-type transporter activity"/>
    <property type="evidence" value="ECO:0007669"/>
    <property type="project" value="InterPro"/>
</dbReference>
<evidence type="ECO:0000256" key="6">
    <source>
        <dbReference type="SAM" id="MobiDB-lite"/>
    </source>
</evidence>
<evidence type="ECO:0000256" key="5">
    <source>
        <dbReference type="ARBA" id="ARBA00022840"/>
    </source>
</evidence>
<dbReference type="Gene3D" id="3.40.50.300">
    <property type="entry name" value="P-loop containing nucleotide triphosphate hydrolases"/>
    <property type="match status" value="1"/>
</dbReference>
<dbReference type="AlphaFoldDB" id="A0A6M4HCN0"/>
<keyword evidence="3" id="KW-1003">Cell membrane</keyword>
<feature type="domain" description="ABC transporter" evidence="7">
    <location>
        <begin position="30"/>
        <end position="257"/>
    </location>
</feature>
<keyword evidence="2" id="KW-0813">Transport</keyword>
<gene>
    <name evidence="8" type="primary">btuD_7</name>
    <name evidence="8" type="ORF">DSM104440_03323</name>
</gene>
<keyword evidence="9" id="KW-1185">Reference proteome</keyword>
<dbReference type="CDD" id="cd03220">
    <property type="entry name" value="ABC_KpsT_Wzt"/>
    <property type="match status" value="1"/>
</dbReference>
<dbReference type="GO" id="GO:0016887">
    <property type="term" value="F:ATP hydrolysis activity"/>
    <property type="evidence" value="ECO:0007669"/>
    <property type="project" value="InterPro"/>
</dbReference>
<evidence type="ECO:0000256" key="1">
    <source>
        <dbReference type="ARBA" id="ARBA00005417"/>
    </source>
</evidence>
<organism evidence="8 9">
    <name type="scientific">Usitatibacter palustris</name>
    <dbReference type="NCBI Taxonomy" id="2732487"/>
    <lineage>
        <taxon>Bacteria</taxon>
        <taxon>Pseudomonadati</taxon>
        <taxon>Pseudomonadota</taxon>
        <taxon>Betaproteobacteria</taxon>
        <taxon>Nitrosomonadales</taxon>
        <taxon>Usitatibacteraceae</taxon>
        <taxon>Usitatibacter</taxon>
    </lineage>
</organism>
<dbReference type="InterPro" id="IPR015860">
    <property type="entry name" value="ABC_transpr_TagH-like"/>
</dbReference>
<dbReference type="GO" id="GO:0016020">
    <property type="term" value="C:membrane"/>
    <property type="evidence" value="ECO:0007669"/>
    <property type="project" value="InterPro"/>
</dbReference>
<keyword evidence="5 8" id="KW-0067">ATP-binding</keyword>
<feature type="region of interest" description="Disordered" evidence="6">
    <location>
        <begin position="257"/>
        <end position="280"/>
    </location>
</feature>
<sequence length="470" mass="51180">MSSDDPVVDVRDLGKRYEIYSAPRDRLKQMLLPPLARALSRPEPRYFREFWALRDISFQVRRGETLAIIGRNGSGKSTLLQIIAGTMAPTTGDARTHGRIAALLELGSGFNPEFTGRENVYLNCAILGLTREQVDARLDEILAFADIGAFVDQPVKTYSSGMMVRLAFAVQAHIAADIVIIDEALAVGDVFFAQKCFARLRTLVDSGAAVIFVTHDMSTVTQFCRSAIVLHEGRQLFQGDPVAAIRRYMLIGREESSFSRGSSGPADEPPEATVAGDWPPPDALVRAPEVDVVEGGRAEFLGCTVRDALGRPANLFEMGDIAEFFYDFLVKDDIGIPVGGISIVNDKNIIVHGKNSLQVERGPRGPVGAGTRLRFRQRIALRLTPGEYTAVIGLAATDATTYANIDVLPHDDLTARTERISSVGRACTFGVVLRRKGVALTHHGLCDLDGDIAMKAHRPDPGGERTHDRG</sequence>
<dbReference type="InterPro" id="IPR003593">
    <property type="entry name" value="AAA+_ATPase"/>
</dbReference>
<dbReference type="SMART" id="SM00382">
    <property type="entry name" value="AAA"/>
    <property type="match status" value="1"/>
</dbReference>
<dbReference type="InterPro" id="IPR027417">
    <property type="entry name" value="P-loop_NTPase"/>
</dbReference>
<dbReference type="RefSeq" id="WP_171164635.1">
    <property type="nucleotide sequence ID" value="NZ_CP053073.1"/>
</dbReference>
<evidence type="ECO:0000313" key="9">
    <source>
        <dbReference type="Proteomes" id="UP000503096"/>
    </source>
</evidence>
<proteinExistence type="inferred from homology"/>